<evidence type="ECO:0000313" key="4">
    <source>
        <dbReference type="Proteomes" id="UP001218638"/>
    </source>
</evidence>
<dbReference type="Gene3D" id="2.130.10.130">
    <property type="entry name" value="Integrin alpha, N-terminal"/>
    <property type="match status" value="2"/>
</dbReference>
<dbReference type="KEGG" id="slom:PXH66_09025"/>
<evidence type="ECO:0000313" key="3">
    <source>
        <dbReference type="EMBL" id="WED66991.1"/>
    </source>
</evidence>
<proteinExistence type="predicted"/>
<dbReference type="Pfam" id="PF13517">
    <property type="entry name" value="FG-GAP_3"/>
    <property type="match status" value="2"/>
</dbReference>
<feature type="domain" description="ASPIC/UnbV" evidence="2">
    <location>
        <begin position="562"/>
        <end position="635"/>
    </location>
</feature>
<protein>
    <submittedName>
        <fullName evidence="3">CRTAC1 family protein</fullName>
    </submittedName>
</protein>
<evidence type="ECO:0000259" key="2">
    <source>
        <dbReference type="Pfam" id="PF07593"/>
    </source>
</evidence>
<dbReference type="InterPro" id="IPR028994">
    <property type="entry name" value="Integrin_alpha_N"/>
</dbReference>
<dbReference type="RefSeq" id="WP_330929706.1">
    <property type="nucleotide sequence ID" value="NZ_CP119075.1"/>
</dbReference>
<dbReference type="SUPFAM" id="SSF69318">
    <property type="entry name" value="Integrin alpha N-terminal domain"/>
    <property type="match status" value="2"/>
</dbReference>
<accession>A0AAF0I7T1</accession>
<reference evidence="3" key="1">
    <citation type="submission" date="2023-03" db="EMBL/GenBank/DDBJ databases">
        <title>Lomoglobus Profundus gen. nov., sp. nov., a novel member of the phylum Verrucomicrobia, isolated from deep-marine sediment of South China Sea.</title>
        <authorList>
            <person name="Ahmad T."/>
            <person name="Ishaq S.E."/>
            <person name="Wang F."/>
        </authorList>
    </citation>
    <scope>NUCLEOTIDE SEQUENCE</scope>
    <source>
        <strain evidence="3">LMO-M01</strain>
    </source>
</reference>
<sequence>MKHLLPLFVLAAATSATLPNISESVGLPPLDASRLSTPDLNGDGHADLVVRLNDRSPTAPRIFLWTVDRTSPTGGRFNATADTTLPDISPRDVLTFADLNNDGHQDAIIARYLDYLQPDFVAPTDAPTRTAWLPGHGDGSFAAPVLIDAAPAATTAAIAVGDVNADGLPDLWLGNWYERYFSGYEGFSNDMLLQYSTTDDSPAFARWSLPGESAPLEPATDPGGRPTYGAAVARLDDSALPLLIELNYGRRWNRLWSLSGPAPLKKDLTADPASVEETPVRPGGALEYRRDEIVRLLRGVDIAPQAGFDGDAIRHGKHPVWLQERAKDDPRFKRDDEPPFRANGNTFDVAVGDIDNDGDFDVFVSTIIHNWAGDSSDRSRFLVNRLRETGTLTFDSPPQLSVDRVPDVVTPENRNFNQGDIFCELADFDNDGRLDLIICSSDYSDPPPHDERLRIFLQQPDGTFADHSAELGLDHIGAGQPAVLDLDGDGALDLIVGQSFNRLTAERRRDAGLANGTLSVDSPEDAKARPVVHVYHNALAGDRAGLVLRLRGDPAQHVTRDAFGAIVRASVDLDGDPTTPDVVLHRQLLGPGGHAGKRGDSLVHFGLDAASSVRDLTIIWPDADRTTSSLGDLAAGTWLVDLATGAVPQPLP</sequence>
<dbReference type="AlphaFoldDB" id="A0AAF0I7T1"/>
<dbReference type="PANTHER" id="PTHR46580:SF4">
    <property type="entry name" value="ATP_GTP-BINDING PROTEIN"/>
    <property type="match status" value="1"/>
</dbReference>
<gene>
    <name evidence="3" type="ORF">PXH66_09025</name>
</gene>
<dbReference type="InterPro" id="IPR013517">
    <property type="entry name" value="FG-GAP"/>
</dbReference>
<dbReference type="EMBL" id="CP119075">
    <property type="protein sequence ID" value="WED66991.1"/>
    <property type="molecule type" value="Genomic_DNA"/>
</dbReference>
<organism evidence="3 4">
    <name type="scientific">Synoicihabitans lomoniglobus</name>
    <dbReference type="NCBI Taxonomy" id="2909285"/>
    <lineage>
        <taxon>Bacteria</taxon>
        <taxon>Pseudomonadati</taxon>
        <taxon>Verrucomicrobiota</taxon>
        <taxon>Opitutia</taxon>
        <taxon>Opitutales</taxon>
        <taxon>Opitutaceae</taxon>
        <taxon>Synoicihabitans</taxon>
    </lineage>
</organism>
<dbReference type="Proteomes" id="UP001218638">
    <property type="component" value="Chromosome"/>
</dbReference>
<dbReference type="InterPro" id="IPR011519">
    <property type="entry name" value="UnbV_ASPIC"/>
</dbReference>
<evidence type="ECO:0000256" key="1">
    <source>
        <dbReference type="ARBA" id="ARBA00022729"/>
    </source>
</evidence>
<name>A0AAF0I7T1_9BACT</name>
<dbReference type="Pfam" id="PF07593">
    <property type="entry name" value="UnbV_ASPIC"/>
    <property type="match status" value="1"/>
</dbReference>
<keyword evidence="1" id="KW-0732">Signal</keyword>
<keyword evidence="4" id="KW-1185">Reference proteome</keyword>
<dbReference type="PANTHER" id="PTHR46580">
    <property type="entry name" value="SENSOR KINASE-RELATED"/>
    <property type="match status" value="1"/>
</dbReference>